<sequence>MEKQKTLGPIMTARSFKDHVKNIVSDPYVAIVELISNSWDAGAEEVKITWPEKVGQKIIIEDNGEGMTKEKFLKIWRTLGYNRTEEQGRGVTYRTKRKGYREAYGKNGKGRHAPFCFTGKL</sequence>
<protein>
    <submittedName>
        <fullName evidence="1">DNA mismatch repair protein MutL</fullName>
    </submittedName>
</protein>
<accession>A0A166E6M6</accession>
<dbReference type="STRING" id="47311.MBCUT_08870"/>
<dbReference type="AlphaFoldDB" id="A0A166E6M6"/>
<name>A0A166E6M6_9EURY</name>
<dbReference type="Proteomes" id="UP000077275">
    <property type="component" value="Unassembled WGS sequence"/>
</dbReference>
<evidence type="ECO:0000313" key="1">
    <source>
        <dbReference type="EMBL" id="KZX16335.1"/>
    </source>
</evidence>
<proteinExistence type="predicted"/>
<gene>
    <name evidence="1" type="primary">mutL</name>
    <name evidence="1" type="ORF">MBCUT_08870</name>
</gene>
<dbReference type="EMBL" id="LWMW01000094">
    <property type="protein sequence ID" value="KZX16335.1"/>
    <property type="molecule type" value="Genomic_DNA"/>
</dbReference>
<comment type="caution">
    <text evidence="1">The sequence shown here is derived from an EMBL/GenBank/DDBJ whole genome shotgun (WGS) entry which is preliminary data.</text>
</comment>
<dbReference type="Gene3D" id="3.30.565.10">
    <property type="entry name" value="Histidine kinase-like ATPase, C-terminal domain"/>
    <property type="match status" value="1"/>
</dbReference>
<reference evidence="1 2" key="1">
    <citation type="submission" date="2016-04" db="EMBL/GenBank/DDBJ databases">
        <title>Genome sequence of Methanobrevibacter cuticularis DSM 11139.</title>
        <authorList>
            <person name="Poehlein A."/>
            <person name="Seedorf H."/>
            <person name="Daniel R."/>
        </authorList>
    </citation>
    <scope>NUCLEOTIDE SEQUENCE [LARGE SCALE GENOMIC DNA]</scope>
    <source>
        <strain evidence="1 2">DSM 11139</strain>
    </source>
</reference>
<organism evidence="1 2">
    <name type="scientific">Methanobrevibacter cuticularis</name>
    <dbReference type="NCBI Taxonomy" id="47311"/>
    <lineage>
        <taxon>Archaea</taxon>
        <taxon>Methanobacteriati</taxon>
        <taxon>Methanobacteriota</taxon>
        <taxon>Methanomada group</taxon>
        <taxon>Methanobacteria</taxon>
        <taxon>Methanobacteriales</taxon>
        <taxon>Methanobacteriaceae</taxon>
        <taxon>Methanobrevibacter</taxon>
    </lineage>
</organism>
<dbReference type="PATRIC" id="fig|47311.3.peg.981"/>
<dbReference type="InterPro" id="IPR036890">
    <property type="entry name" value="HATPase_C_sf"/>
</dbReference>
<keyword evidence="2" id="KW-1185">Reference proteome</keyword>
<dbReference type="Pfam" id="PF13589">
    <property type="entry name" value="HATPase_c_3"/>
    <property type="match status" value="1"/>
</dbReference>
<dbReference type="SUPFAM" id="SSF55874">
    <property type="entry name" value="ATPase domain of HSP90 chaperone/DNA topoisomerase II/histidine kinase"/>
    <property type="match status" value="1"/>
</dbReference>
<evidence type="ECO:0000313" key="2">
    <source>
        <dbReference type="Proteomes" id="UP000077275"/>
    </source>
</evidence>